<dbReference type="EMBL" id="JNVC02000001">
    <property type="protein sequence ID" value="KEZ53743.1"/>
    <property type="molecule type" value="Genomic_DNA"/>
</dbReference>
<dbReference type="RefSeq" id="WP_029282074.1">
    <property type="nucleotide sequence ID" value="NZ_JNVC02000001.1"/>
</dbReference>
<dbReference type="AlphaFoldDB" id="A0A084H2D1"/>
<dbReference type="Proteomes" id="UP000028549">
    <property type="component" value="Unassembled WGS sequence"/>
</dbReference>
<reference evidence="1 2" key="1">
    <citation type="journal article" date="2005" name="Int. J. Syst. Evol. Microbiol.">
        <title>Bacillus cibi sp. nov., isolated from jeotgal, a traditional Korean fermented seafood.</title>
        <authorList>
            <person name="Yoon J.H."/>
            <person name="Lee C.H."/>
            <person name="Oh T.K."/>
        </authorList>
    </citation>
    <scope>NUCLEOTIDE SEQUENCE [LARGE SCALE GENOMIC DNA]</scope>
    <source>
        <strain evidence="1 2">DSM 16189</strain>
    </source>
</reference>
<keyword evidence="2" id="KW-1185">Reference proteome</keyword>
<accession>A0A084H2D1</accession>
<evidence type="ECO:0000313" key="2">
    <source>
        <dbReference type="Proteomes" id="UP000028549"/>
    </source>
</evidence>
<gene>
    <name evidence="1" type="ORF">GS18_0201915</name>
</gene>
<sequence length="149" mass="17025">MNRNVLLAIPSYSPDDSGFQSPVGETYTYWEKIISYFLTKADTVEIHCWKDEKAAINELKEFEGITVMTDDGDLCIFTEKKTHALSDFLIKNHVTNGRLKWFTVNLISSGETVLHSGHWGTELAVYGLSEEDHAFITKIVPSETDFTWW</sequence>
<protein>
    <submittedName>
        <fullName evidence="1">Uncharacterized protein</fullName>
    </submittedName>
</protein>
<organism evidence="1 2">
    <name type="scientific">Metabacillus indicus</name>
    <name type="common">Bacillus indicus</name>
    <dbReference type="NCBI Taxonomy" id="246786"/>
    <lineage>
        <taxon>Bacteria</taxon>
        <taxon>Bacillati</taxon>
        <taxon>Bacillota</taxon>
        <taxon>Bacilli</taxon>
        <taxon>Bacillales</taxon>
        <taxon>Bacillaceae</taxon>
        <taxon>Metabacillus</taxon>
    </lineage>
</organism>
<dbReference type="STRING" id="246786.GS18_0201915"/>
<evidence type="ECO:0000313" key="1">
    <source>
        <dbReference type="EMBL" id="KEZ53743.1"/>
    </source>
</evidence>
<name>A0A084H2D1_METID</name>
<dbReference type="OrthoDB" id="2058201at2"/>
<proteinExistence type="predicted"/>
<comment type="caution">
    <text evidence="1">The sequence shown here is derived from an EMBL/GenBank/DDBJ whole genome shotgun (WGS) entry which is preliminary data.</text>
</comment>